<keyword evidence="3" id="KW-1185">Reference proteome</keyword>
<organism evidence="2 3">
    <name type="scientific">Pseudosporangium ferrugineum</name>
    <dbReference type="NCBI Taxonomy" id="439699"/>
    <lineage>
        <taxon>Bacteria</taxon>
        <taxon>Bacillati</taxon>
        <taxon>Actinomycetota</taxon>
        <taxon>Actinomycetes</taxon>
        <taxon>Micromonosporales</taxon>
        <taxon>Micromonosporaceae</taxon>
        <taxon>Pseudosporangium</taxon>
    </lineage>
</organism>
<name>A0A2T0S2E4_9ACTN</name>
<proteinExistence type="predicted"/>
<keyword evidence="1" id="KW-1133">Transmembrane helix</keyword>
<gene>
    <name evidence="2" type="ORF">CLV70_110175</name>
</gene>
<protein>
    <submittedName>
        <fullName evidence="2">Uncharacterized protein</fullName>
    </submittedName>
</protein>
<evidence type="ECO:0000256" key="1">
    <source>
        <dbReference type="SAM" id="Phobius"/>
    </source>
</evidence>
<feature type="transmembrane region" description="Helical" evidence="1">
    <location>
        <begin position="21"/>
        <end position="40"/>
    </location>
</feature>
<feature type="transmembrane region" description="Helical" evidence="1">
    <location>
        <begin position="52"/>
        <end position="73"/>
    </location>
</feature>
<reference evidence="2 3" key="1">
    <citation type="submission" date="2018-03" db="EMBL/GenBank/DDBJ databases">
        <title>Genomic Encyclopedia of Archaeal and Bacterial Type Strains, Phase II (KMG-II): from individual species to whole genera.</title>
        <authorList>
            <person name="Goeker M."/>
        </authorList>
    </citation>
    <scope>NUCLEOTIDE SEQUENCE [LARGE SCALE GENOMIC DNA]</scope>
    <source>
        <strain evidence="2 3">DSM 45348</strain>
    </source>
</reference>
<dbReference type="EMBL" id="PVZG01000010">
    <property type="protein sequence ID" value="PRY27588.1"/>
    <property type="molecule type" value="Genomic_DNA"/>
</dbReference>
<dbReference type="AlphaFoldDB" id="A0A2T0S2E4"/>
<evidence type="ECO:0000313" key="3">
    <source>
        <dbReference type="Proteomes" id="UP000239209"/>
    </source>
</evidence>
<dbReference type="RefSeq" id="WP_106128395.1">
    <property type="nucleotide sequence ID" value="NZ_PVZG01000010.1"/>
</dbReference>
<sequence>MTAGEPVPPAAEDVPLKGWPWMTGGMLALVLGVLWTAQGLDLIEDSVMSGVTAFAVAGPVPAVAGLALMVTGVRVRAAFKRRQLAAAPEHPAP</sequence>
<dbReference type="OrthoDB" id="4640879at2"/>
<accession>A0A2T0S2E4</accession>
<evidence type="ECO:0000313" key="2">
    <source>
        <dbReference type="EMBL" id="PRY27588.1"/>
    </source>
</evidence>
<dbReference type="Proteomes" id="UP000239209">
    <property type="component" value="Unassembled WGS sequence"/>
</dbReference>
<keyword evidence="1" id="KW-0472">Membrane</keyword>
<keyword evidence="1" id="KW-0812">Transmembrane</keyword>
<comment type="caution">
    <text evidence="2">The sequence shown here is derived from an EMBL/GenBank/DDBJ whole genome shotgun (WGS) entry which is preliminary data.</text>
</comment>